<evidence type="ECO:0000256" key="1">
    <source>
        <dbReference type="SAM" id="Phobius"/>
    </source>
</evidence>
<accession>A0A194RPW8</accession>
<feature type="transmembrane region" description="Helical" evidence="1">
    <location>
        <begin position="25"/>
        <end position="45"/>
    </location>
</feature>
<sequence>MLHIFEKKFIYMCEVNPHWVSMVDYVLVTTNLGAGVLGLMLHSTYNHEVMERITKVNENGKMKESS</sequence>
<proteinExistence type="predicted"/>
<evidence type="ECO:0000313" key="2">
    <source>
        <dbReference type="EMBL" id="KPJ18066.1"/>
    </source>
</evidence>
<keyword evidence="3" id="KW-1185">Reference proteome</keyword>
<evidence type="ECO:0000313" key="3">
    <source>
        <dbReference type="Proteomes" id="UP000053240"/>
    </source>
</evidence>
<dbReference type="AlphaFoldDB" id="A0A194RPW8"/>
<protein>
    <submittedName>
        <fullName evidence="2">Uncharacterized protein</fullName>
    </submittedName>
</protein>
<gene>
    <name evidence="2" type="ORF">RR48_11914</name>
</gene>
<dbReference type="EMBL" id="KQ460045">
    <property type="protein sequence ID" value="KPJ18066.1"/>
    <property type="molecule type" value="Genomic_DNA"/>
</dbReference>
<keyword evidence="1" id="KW-0812">Transmembrane</keyword>
<keyword evidence="1" id="KW-1133">Transmembrane helix</keyword>
<dbReference type="InParanoid" id="A0A194RPW8"/>
<dbReference type="Proteomes" id="UP000053240">
    <property type="component" value="Unassembled WGS sequence"/>
</dbReference>
<keyword evidence="1" id="KW-0472">Membrane</keyword>
<dbReference type="STRING" id="76193.A0A194RPW8"/>
<organism evidence="2 3">
    <name type="scientific">Papilio machaon</name>
    <name type="common">Old World swallowtail butterfly</name>
    <dbReference type="NCBI Taxonomy" id="76193"/>
    <lineage>
        <taxon>Eukaryota</taxon>
        <taxon>Metazoa</taxon>
        <taxon>Ecdysozoa</taxon>
        <taxon>Arthropoda</taxon>
        <taxon>Hexapoda</taxon>
        <taxon>Insecta</taxon>
        <taxon>Pterygota</taxon>
        <taxon>Neoptera</taxon>
        <taxon>Endopterygota</taxon>
        <taxon>Lepidoptera</taxon>
        <taxon>Glossata</taxon>
        <taxon>Ditrysia</taxon>
        <taxon>Papilionoidea</taxon>
        <taxon>Papilionidae</taxon>
        <taxon>Papilioninae</taxon>
        <taxon>Papilio</taxon>
    </lineage>
</organism>
<name>A0A194RPW8_PAPMA</name>
<reference evidence="2 3" key="1">
    <citation type="journal article" date="2015" name="Nat. Commun.">
        <title>Outbred genome sequencing and CRISPR/Cas9 gene editing in butterflies.</title>
        <authorList>
            <person name="Li X."/>
            <person name="Fan D."/>
            <person name="Zhang W."/>
            <person name="Liu G."/>
            <person name="Zhang L."/>
            <person name="Zhao L."/>
            <person name="Fang X."/>
            <person name="Chen L."/>
            <person name="Dong Y."/>
            <person name="Chen Y."/>
            <person name="Ding Y."/>
            <person name="Zhao R."/>
            <person name="Feng M."/>
            <person name="Zhu Y."/>
            <person name="Feng Y."/>
            <person name="Jiang X."/>
            <person name="Zhu D."/>
            <person name="Xiang H."/>
            <person name="Feng X."/>
            <person name="Li S."/>
            <person name="Wang J."/>
            <person name="Zhang G."/>
            <person name="Kronforst M.R."/>
            <person name="Wang W."/>
        </authorList>
    </citation>
    <scope>NUCLEOTIDE SEQUENCE [LARGE SCALE GENOMIC DNA]</scope>
    <source>
        <strain evidence="2">Ya'a_city_454_Pm</strain>
        <tissue evidence="2">Whole body</tissue>
    </source>
</reference>